<dbReference type="EMBL" id="CM042034">
    <property type="protein sequence ID" value="KAI3762972.1"/>
    <property type="molecule type" value="Genomic_DNA"/>
</dbReference>
<dbReference type="Proteomes" id="UP001056120">
    <property type="component" value="Linkage Group LG17"/>
</dbReference>
<reference evidence="2" key="1">
    <citation type="journal article" date="2022" name="Mol. Ecol. Resour.">
        <title>The genomes of chicory, endive, great burdock and yacon provide insights into Asteraceae palaeo-polyploidization history and plant inulin production.</title>
        <authorList>
            <person name="Fan W."/>
            <person name="Wang S."/>
            <person name="Wang H."/>
            <person name="Wang A."/>
            <person name="Jiang F."/>
            <person name="Liu H."/>
            <person name="Zhao H."/>
            <person name="Xu D."/>
            <person name="Zhang Y."/>
        </authorList>
    </citation>
    <scope>NUCLEOTIDE SEQUENCE [LARGE SCALE GENOMIC DNA]</scope>
    <source>
        <strain evidence="2">cv. Yunnan</strain>
    </source>
</reference>
<reference evidence="1 2" key="2">
    <citation type="journal article" date="2022" name="Mol. Ecol. Resour.">
        <title>The genomes of chicory, endive, great burdock and yacon provide insights into Asteraceae paleo-polyploidization history and plant inulin production.</title>
        <authorList>
            <person name="Fan W."/>
            <person name="Wang S."/>
            <person name="Wang H."/>
            <person name="Wang A."/>
            <person name="Jiang F."/>
            <person name="Liu H."/>
            <person name="Zhao H."/>
            <person name="Xu D."/>
            <person name="Zhang Y."/>
        </authorList>
    </citation>
    <scope>NUCLEOTIDE SEQUENCE [LARGE SCALE GENOMIC DNA]</scope>
    <source>
        <strain evidence="2">cv. Yunnan</strain>
        <tissue evidence="1">Leaves</tissue>
    </source>
</reference>
<gene>
    <name evidence="1" type="ORF">L1987_53417</name>
</gene>
<proteinExistence type="predicted"/>
<name>A0ACB9EX27_9ASTR</name>
<accession>A0ACB9EX27</accession>
<evidence type="ECO:0000313" key="1">
    <source>
        <dbReference type="EMBL" id="KAI3762972.1"/>
    </source>
</evidence>
<sequence length="224" mass="23737">MEDLAVREAGAACIAGLHSLENLIGLLSTHSRRQPSYSGSTSDASFSADYVAVADIAVTKFKKFISLLDRTSTGHARFRRGPVSNPAVKPQNKPTLPPAFFPAVALAVAPVVAMEPAVQQRMATIPLVKSGSFDRKDVSAATINFARAASPATSFLSSLTGDTEGVQPSMSSGFQITNLSQVFSAGQPNLSSSFKRKCNSMEDSHTKCTGSSGRCHCSKKRYGF</sequence>
<keyword evidence="2" id="KW-1185">Reference proteome</keyword>
<organism evidence="1 2">
    <name type="scientific">Smallanthus sonchifolius</name>
    <dbReference type="NCBI Taxonomy" id="185202"/>
    <lineage>
        <taxon>Eukaryota</taxon>
        <taxon>Viridiplantae</taxon>
        <taxon>Streptophyta</taxon>
        <taxon>Embryophyta</taxon>
        <taxon>Tracheophyta</taxon>
        <taxon>Spermatophyta</taxon>
        <taxon>Magnoliopsida</taxon>
        <taxon>eudicotyledons</taxon>
        <taxon>Gunneridae</taxon>
        <taxon>Pentapetalae</taxon>
        <taxon>asterids</taxon>
        <taxon>campanulids</taxon>
        <taxon>Asterales</taxon>
        <taxon>Asteraceae</taxon>
        <taxon>Asteroideae</taxon>
        <taxon>Heliantheae alliance</taxon>
        <taxon>Millerieae</taxon>
        <taxon>Smallanthus</taxon>
    </lineage>
</organism>
<protein>
    <submittedName>
        <fullName evidence="1">Uncharacterized protein</fullName>
    </submittedName>
</protein>
<comment type="caution">
    <text evidence="1">The sequence shown here is derived from an EMBL/GenBank/DDBJ whole genome shotgun (WGS) entry which is preliminary data.</text>
</comment>
<evidence type="ECO:0000313" key="2">
    <source>
        <dbReference type="Proteomes" id="UP001056120"/>
    </source>
</evidence>